<dbReference type="Gene3D" id="1.25.10.90">
    <property type="match status" value="1"/>
</dbReference>
<organism evidence="1 2">
    <name type="scientific">Candidatus Shapirobacteria bacterium CG10_big_fil_rev_8_21_14_0_10_38_14</name>
    <dbReference type="NCBI Taxonomy" id="1974483"/>
    <lineage>
        <taxon>Bacteria</taxon>
        <taxon>Candidatus Shapironibacteriota</taxon>
    </lineage>
</organism>
<sequence>MASHDKKARDSQFAEFFPFIIKASTDERNFVRKAVNWALRGIGKRNLNL</sequence>
<gene>
    <name evidence="1" type="ORF">COU96_00725</name>
</gene>
<dbReference type="Proteomes" id="UP000229500">
    <property type="component" value="Unassembled WGS sequence"/>
</dbReference>
<feature type="non-terminal residue" evidence="1">
    <location>
        <position position="49"/>
    </location>
</feature>
<protein>
    <submittedName>
        <fullName evidence="1">DNA alkylation repair protein</fullName>
    </submittedName>
</protein>
<dbReference type="InterPro" id="IPR014825">
    <property type="entry name" value="DNA_alkylation"/>
</dbReference>
<dbReference type="AlphaFoldDB" id="A0A2M8L5Z4"/>
<name>A0A2M8L5Z4_9BACT</name>
<evidence type="ECO:0000313" key="2">
    <source>
        <dbReference type="Proteomes" id="UP000229500"/>
    </source>
</evidence>
<proteinExistence type="predicted"/>
<dbReference type="InterPro" id="IPR016024">
    <property type="entry name" value="ARM-type_fold"/>
</dbReference>
<accession>A0A2M8L5Z4</accession>
<dbReference type="Pfam" id="PF08713">
    <property type="entry name" value="DNA_alkylation"/>
    <property type="match status" value="1"/>
</dbReference>
<comment type="caution">
    <text evidence="1">The sequence shown here is derived from an EMBL/GenBank/DDBJ whole genome shotgun (WGS) entry which is preliminary data.</text>
</comment>
<reference evidence="2" key="1">
    <citation type="submission" date="2017-09" db="EMBL/GenBank/DDBJ databases">
        <title>Depth-based differentiation of microbial function through sediment-hosted aquifers and enrichment of novel symbionts in the deep terrestrial subsurface.</title>
        <authorList>
            <person name="Probst A.J."/>
            <person name="Ladd B."/>
            <person name="Jarett J.K."/>
            <person name="Geller-Mcgrath D.E."/>
            <person name="Sieber C.M.K."/>
            <person name="Emerson J.B."/>
            <person name="Anantharaman K."/>
            <person name="Thomas B.C."/>
            <person name="Malmstrom R."/>
            <person name="Stieglmeier M."/>
            <person name="Klingl A."/>
            <person name="Woyke T."/>
            <person name="Ryan C.M."/>
            <person name="Banfield J.F."/>
        </authorList>
    </citation>
    <scope>NUCLEOTIDE SEQUENCE [LARGE SCALE GENOMIC DNA]</scope>
</reference>
<dbReference type="SUPFAM" id="SSF48371">
    <property type="entry name" value="ARM repeat"/>
    <property type="match status" value="1"/>
</dbReference>
<evidence type="ECO:0000313" key="1">
    <source>
        <dbReference type="EMBL" id="PJE69255.1"/>
    </source>
</evidence>
<dbReference type="EMBL" id="PFEL01000035">
    <property type="protein sequence ID" value="PJE69255.1"/>
    <property type="molecule type" value="Genomic_DNA"/>
</dbReference>